<feature type="domain" description="Cyclodeaminase/cyclohydrolase" evidence="1">
    <location>
        <begin position="5"/>
        <end position="185"/>
    </location>
</feature>
<name>A0A0S4QM19_9ACTN</name>
<keyword evidence="3" id="KW-1185">Reference proteome</keyword>
<evidence type="ECO:0000313" key="3">
    <source>
        <dbReference type="Proteomes" id="UP000198802"/>
    </source>
</evidence>
<protein>
    <submittedName>
        <fullName evidence="2">Formiminotetrahydrofolate cyclodeaminase</fullName>
    </submittedName>
</protein>
<sequence>MANETLDGFLEALASAAPAPGGGAAAALQVAIGASLVSMVANLTIGKPRYAEHETTMISARDQATGLRLDALRLADADAVAFTAVTDAYRLPKDTPEDKAARTAAIQQALIGAADVPLRTAAAAAEVVGLCQLILDGANVNVLSDVAVAAASARAALDSAAINVRINLASMTDAATRDATAAELDKYLSSLAGADSVVRAVGERIGS</sequence>
<dbReference type="Pfam" id="PF04961">
    <property type="entry name" value="FTCD_C"/>
    <property type="match status" value="1"/>
</dbReference>
<dbReference type="AlphaFoldDB" id="A0A0S4QM19"/>
<dbReference type="InterPro" id="IPR036178">
    <property type="entry name" value="Formintransfe-cycloase-like_sf"/>
</dbReference>
<dbReference type="Proteomes" id="UP000198802">
    <property type="component" value="Unassembled WGS sequence"/>
</dbReference>
<proteinExistence type="predicted"/>
<dbReference type="GO" id="GO:0003824">
    <property type="term" value="F:catalytic activity"/>
    <property type="evidence" value="ECO:0007669"/>
    <property type="project" value="InterPro"/>
</dbReference>
<organism evidence="2 3">
    <name type="scientific">Parafrankia irregularis</name>
    <dbReference type="NCBI Taxonomy" id="795642"/>
    <lineage>
        <taxon>Bacteria</taxon>
        <taxon>Bacillati</taxon>
        <taxon>Actinomycetota</taxon>
        <taxon>Actinomycetes</taxon>
        <taxon>Frankiales</taxon>
        <taxon>Frankiaceae</taxon>
        <taxon>Parafrankia</taxon>
    </lineage>
</organism>
<dbReference type="EMBL" id="FAOZ01000007">
    <property type="protein sequence ID" value="CUU56372.1"/>
    <property type="molecule type" value="Genomic_DNA"/>
</dbReference>
<evidence type="ECO:0000313" key="2">
    <source>
        <dbReference type="EMBL" id="CUU56372.1"/>
    </source>
</evidence>
<dbReference type="InterPro" id="IPR007044">
    <property type="entry name" value="Cyclodeamin/CycHdrlase"/>
</dbReference>
<gene>
    <name evidence="2" type="ORF">Ga0074812_107256</name>
</gene>
<accession>A0A0S4QM19</accession>
<dbReference type="Gene3D" id="1.20.120.680">
    <property type="entry name" value="Formiminotetrahydrofolate cyclodeaminase monomer, up-and-down helical bundle"/>
    <property type="match status" value="1"/>
</dbReference>
<dbReference type="SUPFAM" id="SSF101262">
    <property type="entry name" value="Methenyltetrahydrofolate cyclohydrolase-like"/>
    <property type="match status" value="1"/>
</dbReference>
<evidence type="ECO:0000259" key="1">
    <source>
        <dbReference type="Pfam" id="PF04961"/>
    </source>
</evidence>
<reference evidence="3" key="1">
    <citation type="submission" date="2015-11" db="EMBL/GenBank/DDBJ databases">
        <authorList>
            <person name="Varghese N."/>
        </authorList>
    </citation>
    <scope>NUCLEOTIDE SEQUENCE [LARGE SCALE GENOMIC DNA]</scope>
    <source>
        <strain evidence="3">DSM 45899</strain>
    </source>
</reference>
<dbReference type="RefSeq" id="WP_091276472.1">
    <property type="nucleotide sequence ID" value="NZ_FAOZ01000007.1"/>
</dbReference>